<sequence length="201" mass="22914">MRKRTVEPQTSAERTTLYRTLAHPLRGQILQYLSAHTEANSTTLAGVLGESTGTTSYHLRKLAESKLIEEIPEKSRGRERWWRTLPFSHTMPDPATMEPQEQAAAEQLAKLKISADIDRYVRANKEWTGPDGWAQVQRHATFMTHDELQAFMDDYMELLRKHGHLMRAEAPPDARPMAIRLFAVPDEDFTPSPPATPDRVP</sequence>
<organism evidence="2 3">
    <name type="scientific">Nocardia albiluteola</name>
    <dbReference type="NCBI Taxonomy" id="2842303"/>
    <lineage>
        <taxon>Bacteria</taxon>
        <taxon>Bacillati</taxon>
        <taxon>Actinomycetota</taxon>
        <taxon>Actinomycetes</taxon>
        <taxon>Mycobacteriales</taxon>
        <taxon>Nocardiaceae</taxon>
        <taxon>Nocardia</taxon>
    </lineage>
</organism>
<dbReference type="CDD" id="cd00090">
    <property type="entry name" value="HTH_ARSR"/>
    <property type="match status" value="1"/>
</dbReference>
<feature type="domain" description="HTH arsR-type" evidence="1">
    <location>
        <begin position="16"/>
        <end position="110"/>
    </location>
</feature>
<evidence type="ECO:0000259" key="1">
    <source>
        <dbReference type="SMART" id="SM00418"/>
    </source>
</evidence>
<reference evidence="2 3" key="1">
    <citation type="submission" date="2021-06" db="EMBL/GenBank/DDBJ databases">
        <title>Actinomycetes sequencing.</title>
        <authorList>
            <person name="Shan Q."/>
        </authorList>
    </citation>
    <scope>NUCLEOTIDE SEQUENCE [LARGE SCALE GENOMIC DNA]</scope>
    <source>
        <strain evidence="2 3">NEAU-G5</strain>
    </source>
</reference>
<dbReference type="Pfam" id="PF12840">
    <property type="entry name" value="HTH_20"/>
    <property type="match status" value="1"/>
</dbReference>
<comment type="caution">
    <text evidence="2">The sequence shown here is derived from an EMBL/GenBank/DDBJ whole genome shotgun (WGS) entry which is preliminary data.</text>
</comment>
<gene>
    <name evidence="2" type="ORF">KO481_38635</name>
</gene>
<dbReference type="Proteomes" id="UP000733379">
    <property type="component" value="Unassembled WGS sequence"/>
</dbReference>
<dbReference type="EMBL" id="JAHKNI010000021">
    <property type="protein sequence ID" value="MBU3067428.1"/>
    <property type="molecule type" value="Genomic_DNA"/>
</dbReference>
<keyword evidence="3" id="KW-1185">Reference proteome</keyword>
<protein>
    <submittedName>
        <fullName evidence="2">Helix-turn-helix domain-containing protein</fullName>
    </submittedName>
</protein>
<dbReference type="SMART" id="SM00418">
    <property type="entry name" value="HTH_ARSR"/>
    <property type="match status" value="1"/>
</dbReference>
<dbReference type="SUPFAM" id="SSF46785">
    <property type="entry name" value="Winged helix' DNA-binding domain"/>
    <property type="match status" value="1"/>
</dbReference>
<name>A0ABS6BAW1_9NOCA</name>
<dbReference type="InterPro" id="IPR011991">
    <property type="entry name" value="ArsR-like_HTH"/>
</dbReference>
<accession>A0ABS6BAW1</accession>
<evidence type="ECO:0000313" key="3">
    <source>
        <dbReference type="Proteomes" id="UP000733379"/>
    </source>
</evidence>
<evidence type="ECO:0000313" key="2">
    <source>
        <dbReference type="EMBL" id="MBU3067428.1"/>
    </source>
</evidence>
<dbReference type="Gene3D" id="1.10.10.10">
    <property type="entry name" value="Winged helix-like DNA-binding domain superfamily/Winged helix DNA-binding domain"/>
    <property type="match status" value="1"/>
</dbReference>
<dbReference type="RefSeq" id="WP_215923505.1">
    <property type="nucleotide sequence ID" value="NZ_JAHKNI010000021.1"/>
</dbReference>
<dbReference type="InterPro" id="IPR001845">
    <property type="entry name" value="HTH_ArsR_DNA-bd_dom"/>
</dbReference>
<dbReference type="InterPro" id="IPR036390">
    <property type="entry name" value="WH_DNA-bd_sf"/>
</dbReference>
<proteinExistence type="predicted"/>
<dbReference type="InterPro" id="IPR036388">
    <property type="entry name" value="WH-like_DNA-bd_sf"/>
</dbReference>